<feature type="transmembrane region" description="Helical" evidence="1">
    <location>
        <begin position="69"/>
        <end position="89"/>
    </location>
</feature>
<feature type="transmembrane region" description="Helical" evidence="1">
    <location>
        <begin position="39"/>
        <end position="57"/>
    </location>
</feature>
<accession>A0A839SRH1</accession>
<evidence type="ECO:0000313" key="2">
    <source>
        <dbReference type="EMBL" id="MBB3065381.1"/>
    </source>
</evidence>
<keyword evidence="1" id="KW-0472">Membrane</keyword>
<protein>
    <submittedName>
        <fullName evidence="2">Uncharacterized protein</fullName>
    </submittedName>
</protein>
<dbReference type="RefSeq" id="WP_183416216.1">
    <property type="nucleotide sequence ID" value="NZ_JACHXA010000004.1"/>
</dbReference>
<keyword evidence="1" id="KW-1133">Transmembrane helix</keyword>
<dbReference type="EMBL" id="JACHXA010000004">
    <property type="protein sequence ID" value="MBB3065381.1"/>
    <property type="molecule type" value="Genomic_DNA"/>
</dbReference>
<name>A0A839SRH1_9PROT</name>
<keyword evidence="1" id="KW-0812">Transmembrane</keyword>
<dbReference type="Proteomes" id="UP000581135">
    <property type="component" value="Unassembled WGS sequence"/>
</dbReference>
<evidence type="ECO:0000313" key="3">
    <source>
        <dbReference type="Proteomes" id="UP000581135"/>
    </source>
</evidence>
<feature type="transmembrane region" description="Helical" evidence="1">
    <location>
        <begin position="7"/>
        <end position="27"/>
    </location>
</feature>
<reference evidence="2 3" key="1">
    <citation type="submission" date="2020-08" db="EMBL/GenBank/DDBJ databases">
        <title>Genomic Encyclopedia of Type Strains, Phase III (KMG-III): the genomes of soil and plant-associated and newly described type strains.</title>
        <authorList>
            <person name="Whitman W."/>
        </authorList>
    </citation>
    <scope>NUCLEOTIDE SEQUENCE [LARGE SCALE GENOMIC DNA]</scope>
    <source>
        <strain evidence="2 3">CECT 8803</strain>
    </source>
</reference>
<sequence>MAILLRVIFLLLIGCVSALGLVLIIPFVKEGSSWGDMPILAGMVGVALLLGLGWWLAVGRSLAKAMIGWLILSIPLIAHGSAMVSLLLARYEGWRLADTVEIRNYKETPILWPGFDGPIGLEVTLELHHAAGIKALILSPEIRMGPELSVSREKLSASQTSGSGYLKNNYLDRPLGNLTLLKSVLFQKVFENPVAESPNEKWLSSRRFSETEVTPLAYALLPGTVDYLPDPKQICLNSRSYGIALCTADQKPEMGCASKNYSPVTDPIYNLGSNLSALWIAAGAYDMTADLSSKLDAILRHESILQGKPTEWAEIQKRLEPKGLAAAGYRLCAPGPDSHTAFRTCYCLDD</sequence>
<gene>
    <name evidence="2" type="ORF">FHR98_001668</name>
</gene>
<proteinExistence type="predicted"/>
<comment type="caution">
    <text evidence="2">The sequence shown here is derived from an EMBL/GenBank/DDBJ whole genome shotgun (WGS) entry which is preliminary data.</text>
</comment>
<evidence type="ECO:0000256" key="1">
    <source>
        <dbReference type="SAM" id="Phobius"/>
    </source>
</evidence>
<organism evidence="2 3">
    <name type="scientific">Limibacillus halophilus</name>
    <dbReference type="NCBI Taxonomy" id="1579333"/>
    <lineage>
        <taxon>Bacteria</taxon>
        <taxon>Pseudomonadati</taxon>
        <taxon>Pseudomonadota</taxon>
        <taxon>Alphaproteobacteria</taxon>
        <taxon>Rhodospirillales</taxon>
        <taxon>Rhodovibrionaceae</taxon>
        <taxon>Limibacillus</taxon>
    </lineage>
</organism>
<dbReference type="AlphaFoldDB" id="A0A839SRH1"/>
<keyword evidence="3" id="KW-1185">Reference proteome</keyword>